<evidence type="ECO:0000256" key="4">
    <source>
        <dbReference type="ARBA" id="ARBA00010561"/>
    </source>
</evidence>
<proteinExistence type="inferred from homology"/>
<evidence type="ECO:0000256" key="14">
    <source>
        <dbReference type="ARBA" id="ARBA00025228"/>
    </source>
</evidence>
<keyword evidence="8 19" id="KW-0169">Cobalamin biosynthesis</keyword>
<dbReference type="HAMAP" id="MF_00719">
    <property type="entry name" value="CobS"/>
    <property type="match status" value="1"/>
</dbReference>
<comment type="catalytic activity">
    <reaction evidence="18 19">
        <text>alpha-ribazole 5'-phosphate + adenosylcob(III)inamide-GDP = adenosylcob(III)alamin 5'-phosphate + GMP + H(+)</text>
        <dbReference type="Rhea" id="RHEA:23560"/>
        <dbReference type="ChEBI" id="CHEBI:15378"/>
        <dbReference type="ChEBI" id="CHEBI:57918"/>
        <dbReference type="ChEBI" id="CHEBI:58115"/>
        <dbReference type="ChEBI" id="CHEBI:60487"/>
        <dbReference type="ChEBI" id="CHEBI:60493"/>
        <dbReference type="EC" id="2.7.8.26"/>
    </reaction>
</comment>
<dbReference type="EC" id="2.7.8.26" evidence="5 19"/>
<comment type="catalytic activity">
    <reaction evidence="17 19">
        <text>alpha-ribazole + adenosylcob(III)inamide-GDP = adenosylcob(III)alamin + GMP + H(+)</text>
        <dbReference type="Rhea" id="RHEA:16049"/>
        <dbReference type="ChEBI" id="CHEBI:10329"/>
        <dbReference type="ChEBI" id="CHEBI:15378"/>
        <dbReference type="ChEBI" id="CHEBI:18408"/>
        <dbReference type="ChEBI" id="CHEBI:58115"/>
        <dbReference type="ChEBI" id="CHEBI:60487"/>
        <dbReference type="EC" id="2.7.8.26"/>
    </reaction>
</comment>
<evidence type="ECO:0000256" key="13">
    <source>
        <dbReference type="ARBA" id="ARBA00023136"/>
    </source>
</evidence>
<dbReference type="RefSeq" id="WP_235055865.1">
    <property type="nucleotide sequence ID" value="NZ_JAKFHA010000022.1"/>
</dbReference>
<feature type="transmembrane region" description="Helical" evidence="19">
    <location>
        <begin position="121"/>
        <end position="142"/>
    </location>
</feature>
<dbReference type="GO" id="GO:0051073">
    <property type="term" value="F:adenosylcobinamide-GDP ribazoletransferase activity"/>
    <property type="evidence" value="ECO:0007669"/>
    <property type="project" value="UniProtKB-UniRule"/>
</dbReference>
<comment type="subcellular location">
    <subcellularLocation>
        <location evidence="2 19">Cell membrane</location>
        <topology evidence="2 19">Multi-pass membrane protein</topology>
    </subcellularLocation>
</comment>
<dbReference type="Proteomes" id="UP001165378">
    <property type="component" value="Unassembled WGS sequence"/>
</dbReference>
<dbReference type="GO" id="GO:0008818">
    <property type="term" value="F:cobalamin 5'-phosphate synthase activity"/>
    <property type="evidence" value="ECO:0007669"/>
    <property type="project" value="UniProtKB-UniRule"/>
</dbReference>
<evidence type="ECO:0000256" key="11">
    <source>
        <dbReference type="ARBA" id="ARBA00022842"/>
    </source>
</evidence>
<dbReference type="PANTHER" id="PTHR34148:SF1">
    <property type="entry name" value="ADENOSYLCOBINAMIDE-GDP RIBAZOLETRANSFERASE"/>
    <property type="match status" value="1"/>
</dbReference>
<dbReference type="InterPro" id="IPR003805">
    <property type="entry name" value="CobS"/>
</dbReference>
<accession>A0AA41U4V2</accession>
<evidence type="ECO:0000256" key="18">
    <source>
        <dbReference type="ARBA" id="ARBA00049504"/>
    </source>
</evidence>
<evidence type="ECO:0000256" key="10">
    <source>
        <dbReference type="ARBA" id="ARBA00022692"/>
    </source>
</evidence>
<dbReference type="GO" id="GO:0005886">
    <property type="term" value="C:plasma membrane"/>
    <property type="evidence" value="ECO:0007669"/>
    <property type="project" value="UniProtKB-SubCell"/>
</dbReference>
<organism evidence="20 21">
    <name type="scientific">Yinghuangia soli</name>
    <dbReference type="NCBI Taxonomy" id="2908204"/>
    <lineage>
        <taxon>Bacteria</taxon>
        <taxon>Bacillati</taxon>
        <taxon>Actinomycetota</taxon>
        <taxon>Actinomycetes</taxon>
        <taxon>Kitasatosporales</taxon>
        <taxon>Streptomycetaceae</taxon>
        <taxon>Yinghuangia</taxon>
    </lineage>
</organism>
<gene>
    <name evidence="19" type="primary">cobS</name>
    <name evidence="20" type="ORF">LZ495_28815</name>
</gene>
<dbReference type="PANTHER" id="PTHR34148">
    <property type="entry name" value="ADENOSYLCOBINAMIDE-GDP RIBAZOLETRANSFERASE"/>
    <property type="match status" value="1"/>
</dbReference>
<protein>
    <recommendedName>
        <fullName evidence="6 19">Adenosylcobinamide-GDP ribazoletransferase</fullName>
        <ecNumber evidence="5 19">2.7.8.26</ecNumber>
    </recommendedName>
    <alternativeName>
        <fullName evidence="16 19">Cobalamin synthase</fullName>
    </alternativeName>
    <alternativeName>
        <fullName evidence="15 19">Cobalamin-5'-phosphate synthase</fullName>
    </alternativeName>
</protein>
<evidence type="ECO:0000313" key="20">
    <source>
        <dbReference type="EMBL" id="MCF2531197.1"/>
    </source>
</evidence>
<feature type="transmembrane region" description="Helical" evidence="19">
    <location>
        <begin position="62"/>
        <end position="84"/>
    </location>
</feature>
<dbReference type="GO" id="GO:0009236">
    <property type="term" value="P:cobalamin biosynthetic process"/>
    <property type="evidence" value="ECO:0007669"/>
    <property type="project" value="UniProtKB-UniRule"/>
</dbReference>
<evidence type="ECO:0000256" key="7">
    <source>
        <dbReference type="ARBA" id="ARBA00022475"/>
    </source>
</evidence>
<evidence type="ECO:0000256" key="16">
    <source>
        <dbReference type="ARBA" id="ARBA00032853"/>
    </source>
</evidence>
<comment type="function">
    <text evidence="14 19">Joins adenosylcobinamide-GDP and alpha-ribazole to generate adenosylcobalamin (Ado-cobalamin). Also synthesizes adenosylcobalamin 5'-phosphate from adenosylcobinamide-GDP and alpha-ribazole 5'-phosphate.</text>
</comment>
<reference evidence="20" key="1">
    <citation type="submission" date="2022-01" db="EMBL/GenBank/DDBJ databases">
        <title>Genome-Based Taxonomic Classification of the Phylum Actinobacteria.</title>
        <authorList>
            <person name="Gao Y."/>
        </authorList>
    </citation>
    <scope>NUCLEOTIDE SEQUENCE</scope>
    <source>
        <strain evidence="20">KLBMP 8922</strain>
    </source>
</reference>
<comment type="caution">
    <text evidence="20">The sequence shown here is derived from an EMBL/GenBank/DDBJ whole genome shotgun (WGS) entry which is preliminary data.</text>
</comment>
<evidence type="ECO:0000313" key="21">
    <source>
        <dbReference type="Proteomes" id="UP001165378"/>
    </source>
</evidence>
<evidence type="ECO:0000256" key="12">
    <source>
        <dbReference type="ARBA" id="ARBA00022989"/>
    </source>
</evidence>
<feature type="transmembrane region" description="Helical" evidence="19">
    <location>
        <begin position="37"/>
        <end position="56"/>
    </location>
</feature>
<keyword evidence="11 19" id="KW-0460">Magnesium</keyword>
<evidence type="ECO:0000256" key="19">
    <source>
        <dbReference type="HAMAP-Rule" id="MF_00719"/>
    </source>
</evidence>
<dbReference type="EMBL" id="JAKFHA010000022">
    <property type="protein sequence ID" value="MCF2531197.1"/>
    <property type="molecule type" value="Genomic_DNA"/>
</dbReference>
<evidence type="ECO:0000256" key="6">
    <source>
        <dbReference type="ARBA" id="ARBA00015850"/>
    </source>
</evidence>
<evidence type="ECO:0000256" key="3">
    <source>
        <dbReference type="ARBA" id="ARBA00004663"/>
    </source>
</evidence>
<keyword evidence="7 19" id="KW-1003">Cell membrane</keyword>
<dbReference type="Pfam" id="PF02654">
    <property type="entry name" value="CobS"/>
    <property type="match status" value="1"/>
</dbReference>
<comment type="pathway">
    <text evidence="3 19">Cofactor biosynthesis; adenosylcobalamin biosynthesis; adenosylcobalamin from cob(II)yrinate a,c-diamide: step 7/7.</text>
</comment>
<evidence type="ECO:0000256" key="1">
    <source>
        <dbReference type="ARBA" id="ARBA00001946"/>
    </source>
</evidence>
<evidence type="ECO:0000256" key="15">
    <source>
        <dbReference type="ARBA" id="ARBA00032605"/>
    </source>
</evidence>
<evidence type="ECO:0000256" key="17">
    <source>
        <dbReference type="ARBA" id="ARBA00048623"/>
    </source>
</evidence>
<dbReference type="AlphaFoldDB" id="A0AA41U4V2"/>
<name>A0AA41U4V2_9ACTN</name>
<feature type="transmembrane region" description="Helical" evidence="19">
    <location>
        <begin position="190"/>
        <end position="210"/>
    </location>
</feature>
<keyword evidence="21" id="KW-1185">Reference proteome</keyword>
<comment type="similarity">
    <text evidence="4 19">Belongs to the CobS family.</text>
</comment>
<feature type="transmembrane region" description="Helical" evidence="19">
    <location>
        <begin position="216"/>
        <end position="233"/>
    </location>
</feature>
<evidence type="ECO:0000256" key="9">
    <source>
        <dbReference type="ARBA" id="ARBA00022679"/>
    </source>
</evidence>
<keyword evidence="12 19" id="KW-1133">Transmembrane helix</keyword>
<keyword evidence="9 19" id="KW-0808">Transferase</keyword>
<comment type="cofactor">
    <cofactor evidence="1 19">
        <name>Mg(2+)</name>
        <dbReference type="ChEBI" id="CHEBI:18420"/>
    </cofactor>
</comment>
<evidence type="ECO:0000256" key="2">
    <source>
        <dbReference type="ARBA" id="ARBA00004651"/>
    </source>
</evidence>
<evidence type="ECO:0000256" key="8">
    <source>
        <dbReference type="ARBA" id="ARBA00022573"/>
    </source>
</evidence>
<evidence type="ECO:0000256" key="5">
    <source>
        <dbReference type="ARBA" id="ARBA00013200"/>
    </source>
</evidence>
<sequence length="266" mass="25474">MTAPPAAAPAPLRNGLRLAFGTLSVLPVRVPHVDRAVAARAMALAPLVGLVLAGLAAGVQALAAYAGTGPLLAAVLALGTLAVATRGLHLDGLADVADGLGSGKPADDALRIMKASDIGPFGVLTLVFALLVQTAALARIGAGHGTAAAAAALAVAVVCGRVAIGLGCLRRVPSARPGGLGAMVAGTLRPGVVAVLAVLLAGAAAGLGAAAELGPVRPAVAAAAGLLAATALLRHTIRRFGGITGDVLGALSETATATALVVMSTG</sequence>
<keyword evidence="10 19" id="KW-0812">Transmembrane</keyword>
<feature type="transmembrane region" description="Helical" evidence="19">
    <location>
        <begin position="148"/>
        <end position="169"/>
    </location>
</feature>
<keyword evidence="13 19" id="KW-0472">Membrane</keyword>